<dbReference type="Pfam" id="PF00092">
    <property type="entry name" value="VWA"/>
    <property type="match status" value="1"/>
</dbReference>
<dbReference type="AlphaFoldDB" id="A0A8J3BG30"/>
<reference evidence="2" key="1">
    <citation type="journal article" date="2014" name="Int. J. Syst. Evol. Microbiol.">
        <title>Complete genome sequence of Corynebacterium casei LMG S-19264T (=DSM 44701T), isolated from a smear-ripened cheese.</title>
        <authorList>
            <consortium name="US DOE Joint Genome Institute (JGI-PGF)"/>
            <person name="Walter F."/>
            <person name="Albersmeier A."/>
            <person name="Kalinowski J."/>
            <person name="Ruckert C."/>
        </authorList>
    </citation>
    <scope>NUCLEOTIDE SEQUENCE</scope>
    <source>
        <strain evidence="2">JCM 14719</strain>
    </source>
</reference>
<keyword evidence="3" id="KW-1185">Reference proteome</keyword>
<evidence type="ECO:0000313" key="2">
    <source>
        <dbReference type="EMBL" id="GGK07972.1"/>
    </source>
</evidence>
<gene>
    <name evidence="2" type="ORF">GCM10007043_22540</name>
</gene>
<accession>A0A8J3BG30</accession>
<dbReference type="SUPFAM" id="SSF53300">
    <property type="entry name" value="vWA-like"/>
    <property type="match status" value="2"/>
</dbReference>
<feature type="domain" description="VWFA" evidence="1">
    <location>
        <begin position="1"/>
        <end position="99"/>
    </location>
</feature>
<sequence>MREMVLEQILLVTDGCSNVGGDPVEAAAEARRQGIVVNVIGVLHGQTLGEHGRREAERIAAAGGGVCQFAQPERLSHTVQAVTRQAMTRTLHAVVREELRTLLAEGNAASLAPEQRARLAASIETWAEACRLRVFLLLDTSASMAPLVPTVRRAVRDFFLCLAARTGPSELAVGAFPGAKGDLDLLVDWTTDGAAARLALERPPTGLTPTAPALRAALAHFRPRLASGEARGFAALPPASEKNAAGRASDGGLLRDYVF</sequence>
<dbReference type="InterPro" id="IPR002035">
    <property type="entry name" value="VWF_A"/>
</dbReference>
<protein>
    <recommendedName>
        <fullName evidence="1">VWFA domain-containing protein</fullName>
    </recommendedName>
</protein>
<dbReference type="PROSITE" id="PS50234">
    <property type="entry name" value="VWFA"/>
    <property type="match status" value="1"/>
</dbReference>
<organism evidence="2 3">
    <name type="scientific">Calditerricola satsumensis</name>
    <dbReference type="NCBI Taxonomy" id="373054"/>
    <lineage>
        <taxon>Bacteria</taxon>
        <taxon>Bacillati</taxon>
        <taxon>Bacillota</taxon>
        <taxon>Bacilli</taxon>
        <taxon>Bacillales</taxon>
        <taxon>Bacillaceae</taxon>
        <taxon>Calditerricola</taxon>
    </lineage>
</organism>
<reference evidence="2" key="2">
    <citation type="submission" date="2020-09" db="EMBL/GenBank/DDBJ databases">
        <authorList>
            <person name="Sun Q."/>
            <person name="Ohkuma M."/>
        </authorList>
    </citation>
    <scope>NUCLEOTIDE SEQUENCE</scope>
    <source>
        <strain evidence="2">JCM 14719</strain>
    </source>
</reference>
<dbReference type="EMBL" id="BMOF01000070">
    <property type="protein sequence ID" value="GGK07972.1"/>
    <property type="molecule type" value="Genomic_DNA"/>
</dbReference>
<name>A0A8J3BG30_9BACI</name>
<evidence type="ECO:0000313" key="3">
    <source>
        <dbReference type="Proteomes" id="UP000637720"/>
    </source>
</evidence>
<dbReference type="Gene3D" id="3.40.50.410">
    <property type="entry name" value="von Willebrand factor, type A domain"/>
    <property type="match status" value="1"/>
</dbReference>
<comment type="caution">
    <text evidence="2">The sequence shown here is derived from an EMBL/GenBank/DDBJ whole genome shotgun (WGS) entry which is preliminary data.</text>
</comment>
<evidence type="ECO:0000259" key="1">
    <source>
        <dbReference type="PROSITE" id="PS50234"/>
    </source>
</evidence>
<proteinExistence type="predicted"/>
<dbReference type="InterPro" id="IPR036465">
    <property type="entry name" value="vWFA_dom_sf"/>
</dbReference>
<dbReference type="Proteomes" id="UP000637720">
    <property type="component" value="Unassembled WGS sequence"/>
</dbReference>